<name>A0ABY5ZGS9_9BACT</name>
<evidence type="ECO:0000256" key="6">
    <source>
        <dbReference type="ARBA" id="ARBA00023204"/>
    </source>
</evidence>
<evidence type="ECO:0000256" key="4">
    <source>
        <dbReference type="ARBA" id="ARBA00022833"/>
    </source>
</evidence>
<organism evidence="9 10">
    <name type="scientific">Geoalkalibacter halelectricus</name>
    <dbReference type="NCBI Taxonomy" id="2847045"/>
    <lineage>
        <taxon>Bacteria</taxon>
        <taxon>Pseudomonadati</taxon>
        <taxon>Thermodesulfobacteriota</taxon>
        <taxon>Desulfuromonadia</taxon>
        <taxon>Desulfuromonadales</taxon>
        <taxon>Geoalkalibacteraceae</taxon>
        <taxon>Geoalkalibacter</taxon>
    </lineage>
</organism>
<dbReference type="RefSeq" id="WP_260746665.1">
    <property type="nucleotide sequence ID" value="NZ_CP092109.1"/>
</dbReference>
<dbReference type="HAMAP" id="MF_00017">
    <property type="entry name" value="RecR"/>
    <property type="match status" value="1"/>
</dbReference>
<accession>A0ABY5ZGS9</accession>
<dbReference type="CDD" id="cd01025">
    <property type="entry name" value="TOPRIM_recR"/>
    <property type="match status" value="1"/>
</dbReference>
<evidence type="ECO:0000259" key="8">
    <source>
        <dbReference type="PROSITE" id="PS50880"/>
    </source>
</evidence>
<dbReference type="InterPro" id="IPR015967">
    <property type="entry name" value="Rcmb_RecR_Znf"/>
</dbReference>
<dbReference type="PANTHER" id="PTHR30446">
    <property type="entry name" value="RECOMBINATION PROTEIN RECR"/>
    <property type="match status" value="1"/>
</dbReference>
<dbReference type="EMBL" id="CP092109">
    <property type="protein sequence ID" value="UWZ78316.1"/>
    <property type="molecule type" value="Genomic_DNA"/>
</dbReference>
<keyword evidence="3 7" id="KW-0863">Zinc-finger</keyword>
<dbReference type="Pfam" id="PF21176">
    <property type="entry name" value="RecR_HhH"/>
    <property type="match status" value="1"/>
</dbReference>
<reference evidence="9" key="1">
    <citation type="journal article" date="2022" name="Environ. Microbiol.">
        <title>Geoalkalibacter halelectricus SAP #1 sp. nov. possessing extracellular electron transfer and mineral#reducing capabilities from a haloalkaline environment.</title>
        <authorList>
            <person name="Yadav S."/>
            <person name="Singh R."/>
            <person name="Sundharam S.S."/>
            <person name="Chaudhary S."/>
            <person name="Krishnamurthi S."/>
            <person name="Patil S.A."/>
        </authorList>
    </citation>
    <scope>NUCLEOTIDE SEQUENCE</scope>
    <source>
        <strain evidence="9">SAP-1</strain>
    </source>
</reference>
<dbReference type="Pfam" id="PF02132">
    <property type="entry name" value="RecR_ZnF"/>
    <property type="match status" value="1"/>
</dbReference>
<keyword evidence="10" id="KW-1185">Reference proteome</keyword>
<dbReference type="Gene3D" id="1.10.8.420">
    <property type="entry name" value="RecR Domain 1"/>
    <property type="match status" value="1"/>
</dbReference>
<keyword evidence="4 7" id="KW-0862">Zinc</keyword>
<dbReference type="SMART" id="SM00493">
    <property type="entry name" value="TOPRIM"/>
    <property type="match status" value="1"/>
</dbReference>
<keyword evidence="6 7" id="KW-0234">DNA repair</keyword>
<proteinExistence type="inferred from homology"/>
<evidence type="ECO:0000256" key="1">
    <source>
        <dbReference type="ARBA" id="ARBA00022723"/>
    </source>
</evidence>
<comment type="similarity">
    <text evidence="7">Belongs to the RecR family.</text>
</comment>
<feature type="domain" description="Toprim" evidence="8">
    <location>
        <begin position="81"/>
        <end position="174"/>
    </location>
</feature>
<keyword evidence="5 7" id="KW-0233">DNA recombination</keyword>
<keyword evidence="2 7" id="KW-0227">DNA damage</keyword>
<dbReference type="InterPro" id="IPR034137">
    <property type="entry name" value="TOPRIM_RecR"/>
</dbReference>
<gene>
    <name evidence="7 9" type="primary">recR</name>
    <name evidence="9" type="ORF">L9S41_11490</name>
</gene>
<comment type="function">
    <text evidence="7">May play a role in DNA repair. It seems to be involved in an RecBC-independent recombinational process of DNA repair. It may act with RecF and RecO.</text>
</comment>
<evidence type="ECO:0000256" key="5">
    <source>
        <dbReference type="ARBA" id="ARBA00023172"/>
    </source>
</evidence>
<dbReference type="PROSITE" id="PS01300">
    <property type="entry name" value="RECR"/>
    <property type="match status" value="1"/>
</dbReference>
<dbReference type="Pfam" id="PF21175">
    <property type="entry name" value="RecR_C"/>
    <property type="match status" value="1"/>
</dbReference>
<feature type="zinc finger region" description="C4-type" evidence="7">
    <location>
        <begin position="58"/>
        <end position="73"/>
    </location>
</feature>
<sequence>MLDSIPSFARLVAELSKLPGIGKKTAARLVFHILRRPQAEAEALAAALAEIKRKVRFCSRCFSLTEQDPCPLCLDPARDDRLMCVVEQPQDLIAIERSRSFRGRYHVLHGALSPLDGIGPEDLRLAELLARLEGVVEVVIATNFSVEGEATALYLADQLKKQGLRVTRLAYGIPMGSDLEFVDEATVNRAVEGRREL</sequence>
<dbReference type="PROSITE" id="PS50880">
    <property type="entry name" value="TOPRIM"/>
    <property type="match status" value="1"/>
</dbReference>
<protein>
    <recommendedName>
        <fullName evidence="7">Recombination protein RecR</fullName>
    </recommendedName>
</protein>
<keyword evidence="1 7" id="KW-0479">Metal-binding</keyword>
<evidence type="ECO:0000256" key="3">
    <source>
        <dbReference type="ARBA" id="ARBA00022771"/>
    </source>
</evidence>
<dbReference type="Proteomes" id="UP001060414">
    <property type="component" value="Chromosome"/>
</dbReference>
<dbReference type="Pfam" id="PF13662">
    <property type="entry name" value="Toprim_4"/>
    <property type="match status" value="1"/>
</dbReference>
<dbReference type="InterPro" id="IPR023627">
    <property type="entry name" value="Rcmb_RecR"/>
</dbReference>
<dbReference type="InterPro" id="IPR000093">
    <property type="entry name" value="DNA_Rcmb_RecR"/>
</dbReference>
<evidence type="ECO:0000313" key="10">
    <source>
        <dbReference type="Proteomes" id="UP001060414"/>
    </source>
</evidence>
<dbReference type="Gene3D" id="6.10.250.240">
    <property type="match status" value="1"/>
</dbReference>
<evidence type="ECO:0000256" key="2">
    <source>
        <dbReference type="ARBA" id="ARBA00022763"/>
    </source>
</evidence>
<dbReference type="Gene3D" id="3.40.1360.10">
    <property type="match status" value="1"/>
</dbReference>
<dbReference type="InterPro" id="IPR006171">
    <property type="entry name" value="TOPRIM_dom"/>
</dbReference>
<evidence type="ECO:0000313" key="9">
    <source>
        <dbReference type="EMBL" id="UWZ78316.1"/>
    </source>
</evidence>
<dbReference type="PANTHER" id="PTHR30446:SF0">
    <property type="entry name" value="RECOMBINATION PROTEIN RECR"/>
    <property type="match status" value="1"/>
</dbReference>
<dbReference type="SUPFAM" id="SSF111304">
    <property type="entry name" value="Recombination protein RecR"/>
    <property type="match status" value="1"/>
</dbReference>
<dbReference type="NCBIfam" id="TIGR00615">
    <property type="entry name" value="recR"/>
    <property type="match status" value="1"/>
</dbReference>
<dbReference type="Gene3D" id="3.30.60.80">
    <property type="match status" value="1"/>
</dbReference>
<evidence type="ECO:0000256" key="7">
    <source>
        <dbReference type="HAMAP-Rule" id="MF_00017"/>
    </source>
</evidence>